<dbReference type="PATRIC" id="fig|281456.6.peg.1318"/>
<dbReference type="GO" id="GO:0009424">
    <property type="term" value="C:bacterial-type flagellum hook"/>
    <property type="evidence" value="ECO:0007669"/>
    <property type="project" value="UniProtKB-UniRule"/>
</dbReference>
<dbReference type="Proteomes" id="UP000037175">
    <property type="component" value="Unassembled WGS sequence"/>
</dbReference>
<dbReference type="Pfam" id="PF02465">
    <property type="entry name" value="FliD_N"/>
    <property type="match status" value="1"/>
</dbReference>
<evidence type="ECO:0000256" key="2">
    <source>
        <dbReference type="ARBA" id="ARBA00011255"/>
    </source>
</evidence>
<keyword evidence="5" id="KW-0964">Secreted</keyword>
<dbReference type="InterPro" id="IPR010809">
    <property type="entry name" value="FliD_C"/>
</dbReference>
<dbReference type="Pfam" id="PF07195">
    <property type="entry name" value="FliD_C"/>
    <property type="match status" value="1"/>
</dbReference>
<sequence>MERLSGIISGLDTQGLIAQLMQIEARPVDLMKQQQHTYELRKELWQEINTSLSALNSKIKDLLDPAKFTVQKATSRDETVATAEADGTAGVGVYDIIVTTLAKAHRVAGSNQGSATTALGLTGNFTISDGLYTSTISVTADDTLTSIMKKINAAKDNVDAKKDLRVTASIVDNKLVLTHDETGTANSITLTDSNNLSGVTDPTEVLESLGLLKDDKTVANTLQGPVDAAFKINGIDVVRGSNTVSDVVSGLTINLLKEGGASTTITVEQDTDAVYATVKAFVDQYNSTMDLINTRLSEEKVKDATTDAALKKGLLRGDSALVGLKDRLRRMVSEPIAGLQPFDRLSDIGITTTSDDFGKSGKLQIDETKLKEAVKKDPEGVARLFFNDLDADKDIDAGETGIAVKLQNEMEQFISSSTKSIGGIIVKKGLIPARLDSLDKVIKDYDGKIAAYEERLKLREEELWRQFTTMEKALSDMQNQASWLAGQLNALYS</sequence>
<reference evidence="9" key="1">
    <citation type="submission" date="2015-07" db="EMBL/GenBank/DDBJ databases">
        <title>Complete Genome of Thermincola ferriacetica strain Z-0001T.</title>
        <authorList>
            <person name="Lusk B."/>
            <person name="Badalamenti J.P."/>
            <person name="Parameswaran P."/>
            <person name="Bond D.R."/>
            <person name="Torres C.I."/>
        </authorList>
    </citation>
    <scope>NUCLEOTIDE SEQUENCE [LARGE SCALE GENOMIC DNA]</scope>
    <source>
        <strain evidence="9">Z-0001</strain>
    </source>
</reference>
<comment type="caution">
    <text evidence="8">The sequence shown here is derived from an EMBL/GenBank/DDBJ whole genome shotgun (WGS) entry which is preliminary data.</text>
</comment>
<keyword evidence="9" id="KW-1185">Reference proteome</keyword>
<evidence type="ECO:0000256" key="3">
    <source>
        <dbReference type="ARBA" id="ARBA00023054"/>
    </source>
</evidence>
<keyword evidence="3 5" id="KW-0175">Coiled coil</keyword>
<dbReference type="GO" id="GO:0005576">
    <property type="term" value="C:extracellular region"/>
    <property type="evidence" value="ECO:0007669"/>
    <property type="project" value="UniProtKB-SubCell"/>
</dbReference>
<dbReference type="GO" id="GO:0009421">
    <property type="term" value="C:bacterial-type flagellum filament cap"/>
    <property type="evidence" value="ECO:0007669"/>
    <property type="project" value="InterPro"/>
</dbReference>
<feature type="domain" description="Flagellar hook-associated protein 2 N-terminal" evidence="6">
    <location>
        <begin position="9"/>
        <end position="105"/>
    </location>
</feature>
<keyword evidence="8" id="KW-0282">Flagellum</keyword>
<evidence type="ECO:0000313" key="8">
    <source>
        <dbReference type="EMBL" id="KNZ70103.1"/>
    </source>
</evidence>
<evidence type="ECO:0000256" key="4">
    <source>
        <dbReference type="ARBA" id="ARBA00023143"/>
    </source>
</evidence>
<keyword evidence="8" id="KW-0966">Cell projection</keyword>
<feature type="coiled-coil region" evidence="5">
    <location>
        <begin position="435"/>
        <end position="462"/>
    </location>
</feature>
<evidence type="ECO:0000313" key="9">
    <source>
        <dbReference type="Proteomes" id="UP000037175"/>
    </source>
</evidence>
<proteinExistence type="inferred from homology"/>
<dbReference type="InterPro" id="IPR040026">
    <property type="entry name" value="FliD"/>
</dbReference>
<dbReference type="RefSeq" id="WP_052217318.1">
    <property type="nucleotide sequence ID" value="NZ_LGTE01000006.1"/>
</dbReference>
<keyword evidence="4 5" id="KW-0975">Bacterial flagellum</keyword>
<dbReference type="AlphaFoldDB" id="A0A0L6W407"/>
<comment type="similarity">
    <text evidence="1 5">Belongs to the FliD family.</text>
</comment>
<keyword evidence="8" id="KW-0969">Cilium</keyword>
<dbReference type="InterPro" id="IPR003481">
    <property type="entry name" value="FliD_N"/>
</dbReference>
<organism evidence="8 9">
    <name type="scientific">Thermincola ferriacetica</name>
    <dbReference type="NCBI Taxonomy" id="281456"/>
    <lineage>
        <taxon>Bacteria</taxon>
        <taxon>Bacillati</taxon>
        <taxon>Bacillota</taxon>
        <taxon>Clostridia</taxon>
        <taxon>Eubacteriales</taxon>
        <taxon>Thermincolaceae</taxon>
        <taxon>Thermincola</taxon>
    </lineage>
</organism>
<feature type="domain" description="Flagellar hook-associated protein 2 C-terminal" evidence="7">
    <location>
        <begin position="227"/>
        <end position="479"/>
    </location>
</feature>
<dbReference type="GO" id="GO:0007155">
    <property type="term" value="P:cell adhesion"/>
    <property type="evidence" value="ECO:0007669"/>
    <property type="project" value="InterPro"/>
</dbReference>
<comment type="subunit">
    <text evidence="2 5">Homopentamer.</text>
</comment>
<comment type="subcellular location">
    <subcellularLocation>
        <location evidence="5">Secreted</location>
    </subcellularLocation>
    <subcellularLocation>
        <location evidence="5">Bacterial flagellum</location>
    </subcellularLocation>
</comment>
<evidence type="ECO:0000256" key="1">
    <source>
        <dbReference type="ARBA" id="ARBA00009764"/>
    </source>
</evidence>
<dbReference type="PANTHER" id="PTHR30288">
    <property type="entry name" value="FLAGELLAR CAP/ASSEMBLY PROTEIN FLID"/>
    <property type="match status" value="1"/>
</dbReference>
<evidence type="ECO:0000259" key="6">
    <source>
        <dbReference type="Pfam" id="PF02465"/>
    </source>
</evidence>
<dbReference type="PANTHER" id="PTHR30288:SF0">
    <property type="entry name" value="FLAGELLAR HOOK-ASSOCIATED PROTEIN 2"/>
    <property type="match status" value="1"/>
</dbReference>
<evidence type="ECO:0000259" key="7">
    <source>
        <dbReference type="Pfam" id="PF07195"/>
    </source>
</evidence>
<name>A0A0L6W407_9FIRM</name>
<accession>A0A0L6W407</accession>
<protein>
    <recommendedName>
        <fullName evidence="5">Flagellar hook-associated protein 2</fullName>
        <shortName evidence="5">HAP2</shortName>
    </recommendedName>
    <alternativeName>
        <fullName evidence="5">Flagellar cap protein</fullName>
    </alternativeName>
</protein>
<comment type="function">
    <text evidence="5">Required for morphogenesis and for the elongation of the flagellar filament by facilitating polymerization of the flagellin monomers at the tip of growing filament. Forms a capping structure, which prevents flagellin subunits (transported through the central channel of the flagellum) from leaking out without polymerization at the distal end.</text>
</comment>
<dbReference type="EMBL" id="LGTE01000006">
    <property type="protein sequence ID" value="KNZ70103.1"/>
    <property type="molecule type" value="Genomic_DNA"/>
</dbReference>
<evidence type="ECO:0000256" key="5">
    <source>
        <dbReference type="RuleBase" id="RU362066"/>
    </source>
</evidence>
<dbReference type="GO" id="GO:0071973">
    <property type="term" value="P:bacterial-type flagellum-dependent cell motility"/>
    <property type="evidence" value="ECO:0007669"/>
    <property type="project" value="TreeGrafter"/>
</dbReference>
<gene>
    <name evidence="8" type="ORF">Tfer_1244</name>
</gene>